<dbReference type="OrthoDB" id="7392246at2"/>
<feature type="chain" id="PRO_5008251739" description="Argininosuccinate lyase" evidence="2">
    <location>
        <begin position="27"/>
        <end position="81"/>
    </location>
</feature>
<evidence type="ECO:0008006" key="5">
    <source>
        <dbReference type="Google" id="ProtNLM"/>
    </source>
</evidence>
<dbReference type="AlphaFoldDB" id="A0A192D3Z3"/>
<keyword evidence="4" id="KW-1185">Reference proteome</keyword>
<evidence type="ECO:0000256" key="2">
    <source>
        <dbReference type="SAM" id="SignalP"/>
    </source>
</evidence>
<evidence type="ECO:0000313" key="4">
    <source>
        <dbReference type="Proteomes" id="UP000078263"/>
    </source>
</evidence>
<gene>
    <name evidence="3" type="ORF">A9D12_05450</name>
</gene>
<sequence>MIRRPRLAAAVLALPLAMLPAACGEAEPTPPGEVSPGEAKALDDAASMLDERRLPPETLATDTPPASSPADLTGDAADARR</sequence>
<keyword evidence="2" id="KW-0732">Signal</keyword>
<feature type="signal peptide" evidence="2">
    <location>
        <begin position="1"/>
        <end position="26"/>
    </location>
</feature>
<dbReference type="STRING" id="1112.A9D12_05450"/>
<feature type="region of interest" description="Disordered" evidence="1">
    <location>
        <begin position="24"/>
        <end position="81"/>
    </location>
</feature>
<dbReference type="EMBL" id="CP016033">
    <property type="protein sequence ID" value="ANK12484.1"/>
    <property type="molecule type" value="Genomic_DNA"/>
</dbReference>
<protein>
    <recommendedName>
        <fullName evidence="5">Argininosuccinate lyase</fullName>
    </recommendedName>
</protein>
<dbReference type="RefSeq" id="WP_068350395.1">
    <property type="nucleotide sequence ID" value="NZ_CP016033.1"/>
</dbReference>
<name>A0A192D3Z3_9SPHN</name>
<organism evidence="3 4">
    <name type="scientific">Erythrobacter neustonensis</name>
    <dbReference type="NCBI Taxonomy" id="1112"/>
    <lineage>
        <taxon>Bacteria</taxon>
        <taxon>Pseudomonadati</taxon>
        <taxon>Pseudomonadota</taxon>
        <taxon>Alphaproteobacteria</taxon>
        <taxon>Sphingomonadales</taxon>
        <taxon>Erythrobacteraceae</taxon>
        <taxon>Erythrobacter/Porphyrobacter group</taxon>
        <taxon>Erythrobacter</taxon>
    </lineage>
</organism>
<reference evidence="3 4" key="1">
    <citation type="submission" date="2016-05" db="EMBL/GenBank/DDBJ databases">
        <title>Compelete Genome Sequence of Bacteriochlorophyll-Synthesizing Bacterium Porphyrobacter neustonensis DSM 9434.</title>
        <authorList>
            <person name="Shi X.-L."/>
            <person name="Wu Y.-H."/>
            <person name="Cheng H."/>
            <person name="Xu L."/>
            <person name="Zhang X.-Q."/>
            <person name="Wang C.-S."/>
            <person name="Xu X.-W."/>
        </authorList>
    </citation>
    <scope>NUCLEOTIDE SEQUENCE [LARGE SCALE GENOMIC DNA]</scope>
    <source>
        <strain evidence="3 4">DSM 9434</strain>
    </source>
</reference>
<dbReference type="KEGG" id="pns:A9D12_05450"/>
<evidence type="ECO:0000256" key="1">
    <source>
        <dbReference type="SAM" id="MobiDB-lite"/>
    </source>
</evidence>
<dbReference type="Proteomes" id="UP000078263">
    <property type="component" value="Chromosome"/>
</dbReference>
<evidence type="ECO:0000313" key="3">
    <source>
        <dbReference type="EMBL" id="ANK12484.1"/>
    </source>
</evidence>
<proteinExistence type="predicted"/>
<accession>A0A192D3Z3</accession>